<evidence type="ECO:0000256" key="1">
    <source>
        <dbReference type="SAM" id="MobiDB-lite"/>
    </source>
</evidence>
<dbReference type="PATRIC" id="fig|953739.5.peg.702"/>
<proteinExistence type="predicted"/>
<gene>
    <name evidence="2" type="ordered locus">SVEN_5553</name>
</gene>
<dbReference type="HOGENOM" id="CLU_2829620_0_0_11"/>
<evidence type="ECO:0000313" key="3">
    <source>
        <dbReference type="Proteomes" id="UP000006854"/>
    </source>
</evidence>
<accession>F2R830</accession>
<keyword evidence="3" id="KW-1185">Reference proteome</keyword>
<evidence type="ECO:0000313" key="2">
    <source>
        <dbReference type="EMBL" id="CCA58839.1"/>
    </source>
</evidence>
<dbReference type="AlphaFoldDB" id="F2R830"/>
<dbReference type="EMBL" id="FR845719">
    <property type="protein sequence ID" value="CCA58839.1"/>
    <property type="molecule type" value="Genomic_DNA"/>
</dbReference>
<feature type="region of interest" description="Disordered" evidence="1">
    <location>
        <begin position="31"/>
        <end position="66"/>
    </location>
</feature>
<protein>
    <submittedName>
        <fullName evidence="2">Uncharacterized protein</fullName>
    </submittedName>
</protein>
<sequence>MSTGTRVAVEKRLELDELVQNLLASVEVLRPGEDEGRTAPPRLTDIAEPRADDVRSPSGHWSLRGP</sequence>
<reference evidence="2 3" key="1">
    <citation type="journal article" date="2011" name="BMC Genomics">
        <title>Genome-wide analysis of the role of GlnR in Streptomyces venezuelae provides new insights into global nitrogen regulation in actinomycetes.</title>
        <authorList>
            <person name="Pullan S.T."/>
            <person name="Bibb M.J."/>
            <person name="Merrick M."/>
        </authorList>
    </citation>
    <scope>NUCLEOTIDE SEQUENCE [LARGE SCALE GENOMIC DNA]</scope>
    <source>
        <strain evidence="3">ATCC 10712 / CBS 650.69 / DSM 40230 / JCM 4526 / NBRC 13096 / PD 04745</strain>
    </source>
</reference>
<dbReference type="Proteomes" id="UP000006854">
    <property type="component" value="Chromosome"/>
</dbReference>
<organism evidence="2 3">
    <name type="scientific">Streptomyces venezuelae (strain ATCC 10712 / CBS 650.69 / DSM 40230 / JCM 4526 / NBRC 13096 / PD 04745)</name>
    <dbReference type="NCBI Taxonomy" id="953739"/>
    <lineage>
        <taxon>Bacteria</taxon>
        <taxon>Bacillati</taxon>
        <taxon>Actinomycetota</taxon>
        <taxon>Actinomycetes</taxon>
        <taxon>Kitasatosporales</taxon>
        <taxon>Streptomycetaceae</taxon>
        <taxon>Streptomyces</taxon>
    </lineage>
</organism>
<dbReference type="KEGG" id="sve:SVEN_5553"/>
<dbReference type="STRING" id="953739.SVEN_5553"/>
<feature type="compositionally biased region" description="Basic and acidic residues" evidence="1">
    <location>
        <begin position="45"/>
        <end position="55"/>
    </location>
</feature>
<name>F2R830_STRVP</name>